<dbReference type="SUPFAM" id="SSF55781">
    <property type="entry name" value="GAF domain-like"/>
    <property type="match status" value="1"/>
</dbReference>
<keyword evidence="1" id="KW-0805">Transcription regulation</keyword>
<comment type="caution">
    <text evidence="6">The sequence shown here is derived from an EMBL/GenBank/DDBJ whole genome shotgun (WGS) entry which is preliminary data.</text>
</comment>
<evidence type="ECO:0000313" key="7">
    <source>
        <dbReference type="Proteomes" id="UP000321085"/>
    </source>
</evidence>
<dbReference type="EMBL" id="BJYU01000035">
    <property type="protein sequence ID" value="GEO15071.1"/>
    <property type="molecule type" value="Genomic_DNA"/>
</dbReference>
<sequence length="271" mass="29458">MTSARTRGAGNTEGGASDPLMVRSVEKAFRVLQAFDQTHQSLSLAQLAQVVDLDKSAAQRFTHTLVKLGYLRKDPDTKRFELTLKALDLARHFISANEVVGRAMPYLLHLSRTTEETVNLTLPDDTEIVFAARFMSRHMLGTDVVVGTRMPAFCTAPGRAILSRLPKDKAMAILARSTLRAFTAHTIFQPEALEQKLDRARELGYATAWDEFFPGDLSVASAILDRAGQPIAAVNIGVSRARFTPERAEEILAPLVVAAAGSISQAVPSAA</sequence>
<dbReference type="SMART" id="SM00346">
    <property type="entry name" value="HTH_ICLR"/>
    <property type="match status" value="1"/>
</dbReference>
<evidence type="ECO:0000256" key="3">
    <source>
        <dbReference type="ARBA" id="ARBA00023163"/>
    </source>
</evidence>
<dbReference type="Pfam" id="PF01614">
    <property type="entry name" value="IclR_C"/>
    <property type="match status" value="1"/>
</dbReference>
<keyword evidence="2" id="KW-0238">DNA-binding</keyword>
<dbReference type="GO" id="GO:0003700">
    <property type="term" value="F:DNA-binding transcription factor activity"/>
    <property type="evidence" value="ECO:0007669"/>
    <property type="project" value="TreeGrafter"/>
</dbReference>
<evidence type="ECO:0000259" key="5">
    <source>
        <dbReference type="PROSITE" id="PS51078"/>
    </source>
</evidence>
<feature type="domain" description="IclR-ED" evidence="5">
    <location>
        <begin position="85"/>
        <end position="269"/>
    </location>
</feature>
<dbReference type="FunFam" id="1.10.10.10:FF:000056">
    <property type="entry name" value="IclR family transcriptional regulator"/>
    <property type="match status" value="1"/>
</dbReference>
<dbReference type="AlphaFoldDB" id="A0A512BSY9"/>
<reference evidence="6 7" key="1">
    <citation type="submission" date="2019-07" db="EMBL/GenBank/DDBJ databases">
        <title>Whole genome shotgun sequence of Microvirga aerophila NBRC 106136.</title>
        <authorList>
            <person name="Hosoyama A."/>
            <person name="Uohara A."/>
            <person name="Ohji S."/>
            <person name="Ichikawa N."/>
        </authorList>
    </citation>
    <scope>NUCLEOTIDE SEQUENCE [LARGE SCALE GENOMIC DNA]</scope>
    <source>
        <strain evidence="6 7">NBRC 106136</strain>
    </source>
</reference>
<dbReference type="SUPFAM" id="SSF46785">
    <property type="entry name" value="Winged helix' DNA-binding domain"/>
    <property type="match status" value="1"/>
</dbReference>
<dbReference type="Pfam" id="PF09339">
    <property type="entry name" value="HTH_IclR"/>
    <property type="match status" value="1"/>
</dbReference>
<dbReference type="InterPro" id="IPR036388">
    <property type="entry name" value="WH-like_DNA-bd_sf"/>
</dbReference>
<dbReference type="PANTHER" id="PTHR30136:SF35">
    <property type="entry name" value="HTH-TYPE TRANSCRIPTIONAL REGULATOR RV1719"/>
    <property type="match status" value="1"/>
</dbReference>
<name>A0A512BSY9_9HYPH</name>
<dbReference type="InterPro" id="IPR005471">
    <property type="entry name" value="Tscrpt_reg_IclR_N"/>
</dbReference>
<gene>
    <name evidence="6" type="ORF">MAE02_27670</name>
</gene>
<dbReference type="InterPro" id="IPR050707">
    <property type="entry name" value="HTH_MetabolicPath_Reg"/>
</dbReference>
<accession>A0A512BSY9</accession>
<evidence type="ECO:0000313" key="6">
    <source>
        <dbReference type="EMBL" id="GEO15071.1"/>
    </source>
</evidence>
<proteinExistence type="predicted"/>
<evidence type="ECO:0000256" key="1">
    <source>
        <dbReference type="ARBA" id="ARBA00023015"/>
    </source>
</evidence>
<dbReference type="GO" id="GO:0003677">
    <property type="term" value="F:DNA binding"/>
    <property type="evidence" value="ECO:0007669"/>
    <property type="project" value="UniProtKB-KW"/>
</dbReference>
<organism evidence="6 7">
    <name type="scientific">Microvirga aerophila</name>
    <dbReference type="NCBI Taxonomy" id="670291"/>
    <lineage>
        <taxon>Bacteria</taxon>
        <taxon>Pseudomonadati</taxon>
        <taxon>Pseudomonadota</taxon>
        <taxon>Alphaproteobacteria</taxon>
        <taxon>Hyphomicrobiales</taxon>
        <taxon>Methylobacteriaceae</taxon>
        <taxon>Microvirga</taxon>
    </lineage>
</organism>
<evidence type="ECO:0000259" key="4">
    <source>
        <dbReference type="PROSITE" id="PS51077"/>
    </source>
</evidence>
<evidence type="ECO:0000256" key="2">
    <source>
        <dbReference type="ARBA" id="ARBA00023125"/>
    </source>
</evidence>
<dbReference type="InterPro" id="IPR036390">
    <property type="entry name" value="WH_DNA-bd_sf"/>
</dbReference>
<dbReference type="Gene3D" id="1.10.10.10">
    <property type="entry name" value="Winged helix-like DNA-binding domain superfamily/Winged helix DNA-binding domain"/>
    <property type="match status" value="1"/>
</dbReference>
<keyword evidence="3" id="KW-0804">Transcription</keyword>
<feature type="domain" description="HTH iclR-type" evidence="4">
    <location>
        <begin position="22"/>
        <end position="84"/>
    </location>
</feature>
<dbReference type="Proteomes" id="UP000321085">
    <property type="component" value="Unassembled WGS sequence"/>
</dbReference>
<dbReference type="InterPro" id="IPR014757">
    <property type="entry name" value="Tscrpt_reg_IclR_C"/>
</dbReference>
<dbReference type="InterPro" id="IPR029016">
    <property type="entry name" value="GAF-like_dom_sf"/>
</dbReference>
<dbReference type="PROSITE" id="PS51078">
    <property type="entry name" value="ICLR_ED"/>
    <property type="match status" value="1"/>
</dbReference>
<dbReference type="GO" id="GO:0045892">
    <property type="term" value="P:negative regulation of DNA-templated transcription"/>
    <property type="evidence" value="ECO:0007669"/>
    <property type="project" value="TreeGrafter"/>
</dbReference>
<protein>
    <submittedName>
        <fullName evidence="6">IclR family transcriptional regulator</fullName>
    </submittedName>
</protein>
<dbReference type="Gene3D" id="3.30.450.40">
    <property type="match status" value="1"/>
</dbReference>
<keyword evidence="7" id="KW-1185">Reference proteome</keyword>
<dbReference type="RefSeq" id="WP_245439614.1">
    <property type="nucleotide sequence ID" value="NZ_BJYU01000035.1"/>
</dbReference>
<dbReference type="PROSITE" id="PS51077">
    <property type="entry name" value="HTH_ICLR"/>
    <property type="match status" value="1"/>
</dbReference>
<dbReference type="PANTHER" id="PTHR30136">
    <property type="entry name" value="HELIX-TURN-HELIX TRANSCRIPTIONAL REGULATOR, ICLR FAMILY"/>
    <property type="match status" value="1"/>
</dbReference>